<reference evidence="4" key="1">
    <citation type="journal article" date="2019" name="Int. J. Syst. Evol. Microbiol.">
        <title>The Global Catalogue of Microorganisms (GCM) 10K type strain sequencing project: providing services to taxonomists for standard genome sequencing and annotation.</title>
        <authorList>
            <consortium name="The Broad Institute Genomics Platform"/>
            <consortium name="The Broad Institute Genome Sequencing Center for Infectious Disease"/>
            <person name="Wu L."/>
            <person name="Ma J."/>
        </authorList>
    </citation>
    <scope>NUCLEOTIDE SEQUENCE [LARGE SCALE GENOMIC DNA]</scope>
    <source>
        <strain evidence="4">CGMCC 1.12479</strain>
    </source>
</reference>
<feature type="domain" description="Methylmalonyl-CoA mutase alpha/beta chain catalytic" evidence="2">
    <location>
        <begin position="118"/>
        <end position="455"/>
    </location>
</feature>
<dbReference type="InterPro" id="IPR006099">
    <property type="entry name" value="MeMalonylCoA_mutase_a/b_cat"/>
</dbReference>
<dbReference type="PANTHER" id="PTHR48101">
    <property type="entry name" value="METHYLMALONYL-COA MUTASE, MITOCHONDRIAL-RELATED"/>
    <property type="match status" value="1"/>
</dbReference>
<gene>
    <name evidence="3" type="ORF">GCM10010993_11190</name>
</gene>
<comment type="caution">
    <text evidence="3">The sequence shown here is derived from an EMBL/GenBank/DDBJ whole genome shotgun (WGS) entry which is preliminary data.</text>
</comment>
<dbReference type="RefSeq" id="WP_188440567.1">
    <property type="nucleotide sequence ID" value="NZ_BMFD01000003.1"/>
</dbReference>
<organism evidence="3 4">
    <name type="scientific">Belliella aquatica</name>
    <dbReference type="NCBI Taxonomy" id="1323734"/>
    <lineage>
        <taxon>Bacteria</taxon>
        <taxon>Pseudomonadati</taxon>
        <taxon>Bacteroidota</taxon>
        <taxon>Cytophagia</taxon>
        <taxon>Cytophagales</taxon>
        <taxon>Cyclobacteriaceae</taxon>
        <taxon>Belliella</taxon>
    </lineage>
</organism>
<sequence length="471" mass="53566">MKNKLFEDFQPTNKDEWIAQAIKDLRGKSFDEMLISQSLEGIQIAPFYTQEDLLDQPSLEGFHHRVNPQPQIPGISPRVWSNVTRVETKSEKDGNAIILNALQNGSDALVLVLNGDENLSVLLKDVQPAYIQIFLEPTSEPTQVFANFNSWLQQENHDLEQVFGGILWDGFVKRLIDDLGREELIRISRELLDLSHDLPNFKTISIDFSHYHNSGANAVQELAFGFSALIDLIEDFSVDPKVVFDNLILRTAVGADYFMEIAKVRMIRVLTQRMASLYHVSQKAEDVFIFSETSFWTKSRVDVQTNMLRNTTEAMSAILGGCNALEVLRHDCVNNEATEFSLRMARNISNILKEESYLDQILDPFAGSYFLEKLTISIFQKVKDKMVSIQSSGGWWNLVDQNIIQEEVKKTRIERQKMILDGKQTKVGVNKYLDSSSKAAPIETSKEEESNSQLKRSRESFLVENQTPSAS</sequence>
<protein>
    <recommendedName>
        <fullName evidence="2">Methylmalonyl-CoA mutase alpha/beta chain catalytic domain-containing protein</fullName>
    </recommendedName>
</protein>
<evidence type="ECO:0000259" key="2">
    <source>
        <dbReference type="Pfam" id="PF01642"/>
    </source>
</evidence>
<dbReference type="Proteomes" id="UP000635885">
    <property type="component" value="Unassembled WGS sequence"/>
</dbReference>
<dbReference type="EMBL" id="BMFD01000003">
    <property type="protein sequence ID" value="GGC34090.1"/>
    <property type="molecule type" value="Genomic_DNA"/>
</dbReference>
<accession>A0ABQ1M6T6</accession>
<evidence type="ECO:0000313" key="3">
    <source>
        <dbReference type="EMBL" id="GGC34090.1"/>
    </source>
</evidence>
<dbReference type="InterPro" id="IPR016176">
    <property type="entry name" value="Cbl-dep_enz_cat"/>
</dbReference>
<evidence type="ECO:0000313" key="4">
    <source>
        <dbReference type="Proteomes" id="UP000635885"/>
    </source>
</evidence>
<dbReference type="Gene3D" id="3.20.20.240">
    <property type="entry name" value="Methylmalonyl-CoA mutase"/>
    <property type="match status" value="1"/>
</dbReference>
<dbReference type="Pfam" id="PF01642">
    <property type="entry name" value="MM_CoA_mutase"/>
    <property type="match status" value="1"/>
</dbReference>
<name>A0ABQ1M6T6_9BACT</name>
<keyword evidence="4" id="KW-1185">Reference proteome</keyword>
<feature type="region of interest" description="Disordered" evidence="1">
    <location>
        <begin position="438"/>
        <end position="471"/>
    </location>
</feature>
<dbReference type="PANTHER" id="PTHR48101:SF1">
    <property type="entry name" value="METHYLMALONYL-COA MUTASE, LARGE SUBUNIT"/>
    <property type="match status" value="1"/>
</dbReference>
<evidence type="ECO:0000256" key="1">
    <source>
        <dbReference type="SAM" id="MobiDB-lite"/>
    </source>
</evidence>
<proteinExistence type="predicted"/>
<dbReference type="SUPFAM" id="SSF51703">
    <property type="entry name" value="Cobalamin (vitamin B12)-dependent enzymes"/>
    <property type="match status" value="1"/>
</dbReference>